<evidence type="ECO:0000256" key="4">
    <source>
        <dbReference type="ARBA" id="ARBA00022989"/>
    </source>
</evidence>
<protein>
    <submittedName>
        <fullName evidence="11">G-protein coupled receptor family C group 6 member A</fullName>
    </submittedName>
</protein>
<keyword evidence="7 11" id="KW-0675">Receptor</keyword>
<comment type="subcellular location">
    <subcellularLocation>
        <location evidence="1">Cell membrane</location>
        <topology evidence="1">Multi-pass membrane protein</topology>
    </subcellularLocation>
</comment>
<evidence type="ECO:0000256" key="9">
    <source>
        <dbReference type="SAM" id="Phobius"/>
    </source>
</evidence>
<evidence type="ECO:0000256" key="2">
    <source>
        <dbReference type="ARBA" id="ARBA00022475"/>
    </source>
</evidence>
<keyword evidence="12" id="KW-1185">Reference proteome</keyword>
<dbReference type="PROSITE" id="PS50259">
    <property type="entry name" value="G_PROTEIN_RECEP_F3_4"/>
    <property type="match status" value="1"/>
</dbReference>
<comment type="caution">
    <text evidence="11">The sequence shown here is derived from an EMBL/GenBank/DDBJ whole genome shotgun (WGS) entry which is preliminary data.</text>
</comment>
<evidence type="ECO:0000256" key="1">
    <source>
        <dbReference type="ARBA" id="ARBA00004651"/>
    </source>
</evidence>
<keyword evidence="2" id="KW-1003">Cell membrane</keyword>
<dbReference type="Pfam" id="PF00003">
    <property type="entry name" value="7tm_3"/>
    <property type="match status" value="1"/>
</dbReference>
<evidence type="ECO:0000256" key="8">
    <source>
        <dbReference type="ARBA" id="ARBA00023224"/>
    </source>
</evidence>
<keyword evidence="6 9" id="KW-0472">Membrane</keyword>
<dbReference type="InterPro" id="IPR000068">
    <property type="entry name" value="GPCR_3_Ca_sens_rcpt-rel"/>
</dbReference>
<evidence type="ECO:0000256" key="6">
    <source>
        <dbReference type="ARBA" id="ARBA00023136"/>
    </source>
</evidence>
<dbReference type="Proteomes" id="UP001623349">
    <property type="component" value="Unassembled WGS sequence"/>
</dbReference>
<name>A0ABQ0F755_APOSI</name>
<keyword evidence="5" id="KW-0297">G-protein coupled receptor</keyword>
<feature type="transmembrane region" description="Helical" evidence="9">
    <location>
        <begin position="26"/>
        <end position="51"/>
    </location>
</feature>
<keyword evidence="3 9" id="KW-0812">Transmembrane</keyword>
<evidence type="ECO:0000256" key="5">
    <source>
        <dbReference type="ARBA" id="ARBA00023040"/>
    </source>
</evidence>
<organism evidence="11 12">
    <name type="scientific">Apodemus speciosus</name>
    <name type="common">Large Japanese field mouse</name>
    <dbReference type="NCBI Taxonomy" id="105296"/>
    <lineage>
        <taxon>Eukaryota</taxon>
        <taxon>Metazoa</taxon>
        <taxon>Chordata</taxon>
        <taxon>Craniata</taxon>
        <taxon>Vertebrata</taxon>
        <taxon>Euteleostomi</taxon>
        <taxon>Mammalia</taxon>
        <taxon>Eutheria</taxon>
        <taxon>Euarchontoglires</taxon>
        <taxon>Glires</taxon>
        <taxon>Rodentia</taxon>
        <taxon>Myomorpha</taxon>
        <taxon>Muroidea</taxon>
        <taxon>Muridae</taxon>
        <taxon>Murinae</taxon>
        <taxon>Apodemus</taxon>
    </lineage>
</organism>
<dbReference type="EMBL" id="BAAFST010000010">
    <property type="protein sequence ID" value="GAB1295099.1"/>
    <property type="molecule type" value="Genomic_DNA"/>
</dbReference>
<gene>
    <name evidence="11" type="ORF">APTSU1_001033300</name>
</gene>
<dbReference type="PANTHER" id="PTHR24061">
    <property type="entry name" value="CALCIUM-SENSING RECEPTOR-RELATED"/>
    <property type="match status" value="1"/>
</dbReference>
<reference evidence="11 12" key="1">
    <citation type="submission" date="2024-08" db="EMBL/GenBank/DDBJ databases">
        <title>The draft genome of Apodemus speciosus.</title>
        <authorList>
            <person name="Nabeshima K."/>
            <person name="Suzuki S."/>
            <person name="Onuma M."/>
        </authorList>
    </citation>
    <scope>NUCLEOTIDE SEQUENCE [LARGE SCALE GENOMIC DNA]</scope>
    <source>
        <strain evidence="11">IB14-021</strain>
    </source>
</reference>
<sequence length="139" mass="15389">MLIYIIAWVTFIPVYTTTFGKYLPAVEIIVILISNYGILCCTFFPKCYIILCKQKTNTKSAFLQMVYNYSAHSVNNLALSHVSLDSTSHDTATTNPSPGNKMAACPNHNQLPVQVCAHTGTENTMKIPKTLPQKRSSSV</sequence>
<evidence type="ECO:0000256" key="7">
    <source>
        <dbReference type="ARBA" id="ARBA00023170"/>
    </source>
</evidence>
<feature type="domain" description="G-protein coupled receptors family 3 profile" evidence="10">
    <location>
        <begin position="1"/>
        <end position="66"/>
    </location>
</feature>
<evidence type="ECO:0000256" key="3">
    <source>
        <dbReference type="ARBA" id="ARBA00022692"/>
    </source>
</evidence>
<evidence type="ECO:0000313" key="12">
    <source>
        <dbReference type="Proteomes" id="UP001623349"/>
    </source>
</evidence>
<accession>A0ABQ0F755</accession>
<keyword evidence="8" id="KW-0807">Transducer</keyword>
<dbReference type="PANTHER" id="PTHR24061:SF5">
    <property type="entry name" value="G-PROTEIN COUPLED RECEPTOR FAMILY C GROUP 6 MEMBER A"/>
    <property type="match status" value="1"/>
</dbReference>
<evidence type="ECO:0000313" key="11">
    <source>
        <dbReference type="EMBL" id="GAB1295099.1"/>
    </source>
</evidence>
<dbReference type="InterPro" id="IPR017978">
    <property type="entry name" value="GPCR_3_C"/>
</dbReference>
<proteinExistence type="predicted"/>
<evidence type="ECO:0000259" key="10">
    <source>
        <dbReference type="PROSITE" id="PS50259"/>
    </source>
</evidence>
<keyword evidence="4 9" id="KW-1133">Transmembrane helix</keyword>